<name>A0A3N0Y3J1_ANAGA</name>
<evidence type="ECO:0000313" key="2">
    <source>
        <dbReference type="EMBL" id="ROL28509.1"/>
    </source>
</evidence>
<protein>
    <submittedName>
        <fullName evidence="2">Uncharacterized protein</fullName>
    </submittedName>
</protein>
<organism evidence="2 3">
    <name type="scientific">Anabarilius grahami</name>
    <name type="common">Kanglang fish</name>
    <name type="synonym">Barilius grahami</name>
    <dbReference type="NCBI Taxonomy" id="495550"/>
    <lineage>
        <taxon>Eukaryota</taxon>
        <taxon>Metazoa</taxon>
        <taxon>Chordata</taxon>
        <taxon>Craniata</taxon>
        <taxon>Vertebrata</taxon>
        <taxon>Euteleostomi</taxon>
        <taxon>Actinopterygii</taxon>
        <taxon>Neopterygii</taxon>
        <taxon>Teleostei</taxon>
        <taxon>Ostariophysi</taxon>
        <taxon>Cypriniformes</taxon>
        <taxon>Xenocyprididae</taxon>
        <taxon>Xenocypridinae</taxon>
        <taxon>Xenocypridinae incertae sedis</taxon>
        <taxon>Anabarilius</taxon>
    </lineage>
</organism>
<evidence type="ECO:0000313" key="3">
    <source>
        <dbReference type="Proteomes" id="UP000281406"/>
    </source>
</evidence>
<gene>
    <name evidence="2" type="ORF">DPX16_1669</name>
</gene>
<reference evidence="2 3" key="1">
    <citation type="submission" date="2018-10" db="EMBL/GenBank/DDBJ databases">
        <title>Genome assembly for a Yunnan-Guizhou Plateau 3E fish, Anabarilius grahami (Regan), and its evolutionary and genetic applications.</title>
        <authorList>
            <person name="Jiang W."/>
        </authorList>
    </citation>
    <scope>NUCLEOTIDE SEQUENCE [LARGE SCALE GENOMIC DNA]</scope>
    <source>
        <strain evidence="2">AG-KIZ</strain>
        <tissue evidence="2">Muscle</tissue>
    </source>
</reference>
<evidence type="ECO:0000256" key="1">
    <source>
        <dbReference type="SAM" id="MobiDB-lite"/>
    </source>
</evidence>
<dbReference type="EMBL" id="RJVU01053642">
    <property type="protein sequence ID" value="ROL28509.1"/>
    <property type="molecule type" value="Genomic_DNA"/>
</dbReference>
<dbReference type="Proteomes" id="UP000281406">
    <property type="component" value="Unassembled WGS sequence"/>
</dbReference>
<proteinExistence type="predicted"/>
<dbReference type="AlphaFoldDB" id="A0A3N0Y3J1"/>
<comment type="caution">
    <text evidence="2">The sequence shown here is derived from an EMBL/GenBank/DDBJ whole genome shotgun (WGS) entry which is preliminary data.</text>
</comment>
<feature type="region of interest" description="Disordered" evidence="1">
    <location>
        <begin position="1"/>
        <end position="70"/>
    </location>
</feature>
<keyword evidence="3" id="KW-1185">Reference proteome</keyword>
<feature type="region of interest" description="Disordered" evidence="1">
    <location>
        <begin position="94"/>
        <end position="122"/>
    </location>
</feature>
<feature type="compositionally biased region" description="Polar residues" evidence="1">
    <location>
        <begin position="52"/>
        <end position="62"/>
    </location>
</feature>
<accession>A0A3N0Y3J1</accession>
<sequence>MALDAPWTARSSSAPWRPAMAPPTEGSQQRVPRPLLLPFMADGSRLRPTANGGDSSAPSRTAATPPCPRGTALSFFVPPFTRLQHHRLGQPLAVFTPTPARTPQHRDPPQPRGLSNSMSLLPPGFRHQCNVVRIYGKKEAGTGDHSNKTLISK</sequence>